<evidence type="ECO:0000313" key="2">
    <source>
        <dbReference type="Proteomes" id="UP000240883"/>
    </source>
</evidence>
<keyword evidence="2" id="KW-1185">Reference proteome</keyword>
<accession>A0A2T2NYC0</accession>
<gene>
    <name evidence="1" type="ORF">BS50DRAFT_312181</name>
</gene>
<organism evidence="1 2">
    <name type="scientific">Corynespora cassiicola Philippines</name>
    <dbReference type="NCBI Taxonomy" id="1448308"/>
    <lineage>
        <taxon>Eukaryota</taxon>
        <taxon>Fungi</taxon>
        <taxon>Dikarya</taxon>
        <taxon>Ascomycota</taxon>
        <taxon>Pezizomycotina</taxon>
        <taxon>Dothideomycetes</taxon>
        <taxon>Pleosporomycetidae</taxon>
        <taxon>Pleosporales</taxon>
        <taxon>Corynesporascaceae</taxon>
        <taxon>Corynespora</taxon>
    </lineage>
</organism>
<proteinExistence type="predicted"/>
<reference evidence="1 2" key="1">
    <citation type="journal article" date="2018" name="Front. Microbiol.">
        <title>Genome-Wide Analysis of Corynespora cassiicola Leaf Fall Disease Putative Effectors.</title>
        <authorList>
            <person name="Lopez D."/>
            <person name="Ribeiro S."/>
            <person name="Label P."/>
            <person name="Fumanal B."/>
            <person name="Venisse J.S."/>
            <person name="Kohler A."/>
            <person name="de Oliveira R.R."/>
            <person name="Labutti K."/>
            <person name="Lipzen A."/>
            <person name="Lail K."/>
            <person name="Bauer D."/>
            <person name="Ohm R.A."/>
            <person name="Barry K.W."/>
            <person name="Spatafora J."/>
            <person name="Grigoriev I.V."/>
            <person name="Martin F.M."/>
            <person name="Pujade-Renaud V."/>
        </authorList>
    </citation>
    <scope>NUCLEOTIDE SEQUENCE [LARGE SCALE GENOMIC DNA]</scope>
    <source>
        <strain evidence="1 2">Philippines</strain>
    </source>
</reference>
<sequence>MERNDNSVFDCPWLPPFLLDTLNAHVRAFISIHLHILEEQCEPTIGGRQMESAWLLSAIRPCQLGSAAYQQFISPIYPSINQRFAVGRQLPTPPSHRDVSLSHACLHSVIVFFFLPTGLRRHSAPTFFGSLPSQTNPYQAILKGSPDRLGGSLGACHKVGCVAGVLQASSNDTCLC</sequence>
<name>A0A2T2NYC0_CORCC</name>
<dbReference type="Proteomes" id="UP000240883">
    <property type="component" value="Unassembled WGS sequence"/>
</dbReference>
<evidence type="ECO:0000313" key="1">
    <source>
        <dbReference type="EMBL" id="PSN70413.1"/>
    </source>
</evidence>
<protein>
    <submittedName>
        <fullName evidence="1">Uncharacterized protein</fullName>
    </submittedName>
</protein>
<dbReference type="EMBL" id="KZ678132">
    <property type="protein sequence ID" value="PSN70413.1"/>
    <property type="molecule type" value="Genomic_DNA"/>
</dbReference>
<dbReference type="AlphaFoldDB" id="A0A2T2NYC0"/>